<dbReference type="Gene3D" id="3.60.10.10">
    <property type="entry name" value="Endonuclease/exonuclease/phosphatase"/>
    <property type="match status" value="1"/>
</dbReference>
<dbReference type="AlphaFoldDB" id="A0A2T5YHY3"/>
<comment type="caution">
    <text evidence="3">The sequence shown here is derived from an EMBL/GenBank/DDBJ whole genome shotgun (WGS) entry which is preliminary data.</text>
</comment>
<dbReference type="Pfam" id="PF03372">
    <property type="entry name" value="Exo_endo_phos"/>
    <property type="match status" value="1"/>
</dbReference>
<dbReference type="SUPFAM" id="SSF56219">
    <property type="entry name" value="DNase I-like"/>
    <property type="match status" value="1"/>
</dbReference>
<keyword evidence="3" id="KW-0269">Exonuclease</keyword>
<reference evidence="3 4" key="1">
    <citation type="submission" date="2018-04" db="EMBL/GenBank/DDBJ databases">
        <title>Genomic Encyclopedia of Archaeal and Bacterial Type Strains, Phase II (KMG-II): from individual species to whole genera.</title>
        <authorList>
            <person name="Goeker M."/>
        </authorList>
    </citation>
    <scope>NUCLEOTIDE SEQUENCE [LARGE SCALE GENOMIC DNA]</scope>
    <source>
        <strain evidence="3 4">DSM 100162</strain>
    </source>
</reference>
<gene>
    <name evidence="3" type="ORF">C8N40_105207</name>
</gene>
<dbReference type="InterPro" id="IPR036691">
    <property type="entry name" value="Endo/exonu/phosph_ase_sf"/>
</dbReference>
<keyword evidence="4" id="KW-1185">Reference proteome</keyword>
<evidence type="ECO:0000256" key="1">
    <source>
        <dbReference type="SAM" id="SignalP"/>
    </source>
</evidence>
<keyword evidence="1" id="KW-0732">Signal</keyword>
<evidence type="ECO:0000259" key="2">
    <source>
        <dbReference type="Pfam" id="PF03372"/>
    </source>
</evidence>
<protein>
    <submittedName>
        <fullName evidence="3">Endonuclease/exonuclease/phosphatase family metal-dependent hydrolase</fullName>
    </submittedName>
</protein>
<dbReference type="GO" id="GO:0004527">
    <property type="term" value="F:exonuclease activity"/>
    <property type="evidence" value="ECO:0007669"/>
    <property type="project" value="UniProtKB-KW"/>
</dbReference>
<dbReference type="InterPro" id="IPR005135">
    <property type="entry name" value="Endo/exonuclease/phosphatase"/>
</dbReference>
<proteinExistence type="predicted"/>
<dbReference type="EMBL" id="QBKI01000005">
    <property type="protein sequence ID" value="PTX18915.1"/>
    <property type="molecule type" value="Genomic_DNA"/>
</dbReference>
<dbReference type="Proteomes" id="UP000244225">
    <property type="component" value="Unassembled WGS sequence"/>
</dbReference>
<evidence type="ECO:0000313" key="4">
    <source>
        <dbReference type="Proteomes" id="UP000244225"/>
    </source>
</evidence>
<feature type="signal peptide" evidence="1">
    <location>
        <begin position="1"/>
        <end position="22"/>
    </location>
</feature>
<dbReference type="OrthoDB" id="644411at2"/>
<feature type="domain" description="Endonuclease/exonuclease/phosphatase" evidence="2">
    <location>
        <begin position="33"/>
        <end position="267"/>
    </location>
</feature>
<evidence type="ECO:0000313" key="3">
    <source>
        <dbReference type="EMBL" id="PTX18915.1"/>
    </source>
</evidence>
<dbReference type="RefSeq" id="WP_108211952.1">
    <property type="nucleotide sequence ID" value="NZ_QBKI01000005.1"/>
</dbReference>
<name>A0A2T5YHY3_9BACT</name>
<keyword evidence="3" id="KW-0540">Nuclease</keyword>
<sequence length="278" mass="31667">MRQRLICFIAVFFFSLHLAAQSADKHPLKLRVATYNVGHFNQGVAGGLEVRGEAVYGKEGKQRYARLEMINWREWISEQSLDILGVQEWNRYFDADGVLHAEEELLKPFYNNVYFGDEHKWIYNGIATNYKLTNLRQKYWAGEYYALIGDLKIGGKTVTVMSTHIPWQKEWHKPALDAFIAEMKKYEYLICMGDMNATDAEQLLFREAGFNMANGGYQGWFGTAAGSLKLDGRAGGADKNIDNIITSKNIKIMNVSVPRTGLNDQDHLPVIADVIITW</sequence>
<feature type="chain" id="PRO_5015482494" evidence="1">
    <location>
        <begin position="23"/>
        <end position="278"/>
    </location>
</feature>
<keyword evidence="3" id="KW-0255">Endonuclease</keyword>
<keyword evidence="3" id="KW-0378">Hydrolase</keyword>
<organism evidence="3 4">
    <name type="scientific">Pontibacter mucosus</name>
    <dbReference type="NCBI Taxonomy" id="1649266"/>
    <lineage>
        <taxon>Bacteria</taxon>
        <taxon>Pseudomonadati</taxon>
        <taxon>Bacteroidota</taxon>
        <taxon>Cytophagia</taxon>
        <taxon>Cytophagales</taxon>
        <taxon>Hymenobacteraceae</taxon>
        <taxon>Pontibacter</taxon>
    </lineage>
</organism>
<accession>A0A2T5YHY3</accession>
<dbReference type="GO" id="GO:0004519">
    <property type="term" value="F:endonuclease activity"/>
    <property type="evidence" value="ECO:0007669"/>
    <property type="project" value="UniProtKB-KW"/>
</dbReference>